<organism evidence="2 3">
    <name type="scientific">Litorisediminicola beolgyonensis</name>
    <dbReference type="NCBI Taxonomy" id="1173614"/>
    <lineage>
        <taxon>Bacteria</taxon>
        <taxon>Pseudomonadati</taxon>
        <taxon>Pseudomonadota</taxon>
        <taxon>Alphaproteobacteria</taxon>
        <taxon>Rhodobacterales</taxon>
        <taxon>Paracoccaceae</taxon>
        <taxon>Litorisediminicola</taxon>
    </lineage>
</organism>
<dbReference type="InterPro" id="IPR018964">
    <property type="entry name" value="Phage_phiJL001_Gp84_C"/>
</dbReference>
<keyword evidence="3" id="KW-1185">Reference proteome</keyword>
<evidence type="ECO:0000259" key="1">
    <source>
        <dbReference type="Pfam" id="PF09356"/>
    </source>
</evidence>
<dbReference type="Proteomes" id="UP001597135">
    <property type="component" value="Unassembled WGS sequence"/>
</dbReference>
<dbReference type="Pfam" id="PF09931">
    <property type="entry name" value="Phage_phiJL001_Gp84_N"/>
    <property type="match status" value="1"/>
</dbReference>
<feature type="domain" description="Bacteriophage phiJL001 Gp84 C-terminal" evidence="1">
    <location>
        <begin position="194"/>
        <end position="277"/>
    </location>
</feature>
<evidence type="ECO:0000313" key="2">
    <source>
        <dbReference type="EMBL" id="MFD1344701.1"/>
    </source>
</evidence>
<dbReference type="NCBIfam" id="TIGR02218">
    <property type="entry name" value="phg_TIGR02218"/>
    <property type="match status" value="1"/>
</dbReference>
<dbReference type="InterPro" id="IPR011928">
    <property type="entry name" value="Phage_phiJL001_Gp84"/>
</dbReference>
<gene>
    <name evidence="2" type="ORF">ACFQ4E_19895</name>
</gene>
<name>A0ABW3ZNH6_9RHOB</name>
<dbReference type="RefSeq" id="WP_386806277.1">
    <property type="nucleotide sequence ID" value="NZ_JBHTMU010000064.1"/>
</dbReference>
<comment type="caution">
    <text evidence="2">The sequence shown here is derived from an EMBL/GenBank/DDBJ whole genome shotgun (WGS) entry which is preliminary data.</text>
</comment>
<proteinExistence type="predicted"/>
<sequence>MSGATALHAHLGTGLTTVARCWAVARADGVVLGFTDHDLDLGFDGVTFRAETGLTALALAQSTGLSVDNTEAMGALRSDAITEADIAAGRYDNAEVTCWLVNWQEVSAREMVFRGALGEIRRAAGGFEAELRGLAERLNRPMGRVYQRPCGAVLGDLACGFDLATPGYVHEGAILSAEDGRVLEFPALPGFELDWFRRGRAEVVTGAAAGLSAAIKRDHGSERGTRLIELWEPLRAALAPGDVVALSAGCDKRFETCRFKFNNALNYQGFPDIPGEDWMLVHPTQAKTRDGGSRR</sequence>
<reference evidence="3" key="1">
    <citation type="journal article" date="2019" name="Int. J. Syst. Evol. Microbiol.">
        <title>The Global Catalogue of Microorganisms (GCM) 10K type strain sequencing project: providing services to taxonomists for standard genome sequencing and annotation.</title>
        <authorList>
            <consortium name="The Broad Institute Genomics Platform"/>
            <consortium name="The Broad Institute Genome Sequencing Center for Infectious Disease"/>
            <person name="Wu L."/>
            <person name="Ma J."/>
        </authorList>
    </citation>
    <scope>NUCLEOTIDE SEQUENCE [LARGE SCALE GENOMIC DNA]</scope>
    <source>
        <strain evidence="3">CCUG 62953</strain>
    </source>
</reference>
<evidence type="ECO:0000313" key="3">
    <source>
        <dbReference type="Proteomes" id="UP001597135"/>
    </source>
</evidence>
<accession>A0ABW3ZNH6</accession>
<dbReference type="EMBL" id="JBHTMU010000064">
    <property type="protein sequence ID" value="MFD1344701.1"/>
    <property type="molecule type" value="Genomic_DNA"/>
</dbReference>
<dbReference type="Pfam" id="PF09356">
    <property type="entry name" value="Phage_BR0599"/>
    <property type="match status" value="1"/>
</dbReference>
<protein>
    <submittedName>
        <fullName evidence="2">DUF2163 domain-containing protein</fullName>
    </submittedName>
</protein>